<dbReference type="RefSeq" id="WP_273938688.1">
    <property type="nucleotide sequence ID" value="NZ_CP097263.1"/>
</dbReference>
<dbReference type="InterPro" id="IPR019887">
    <property type="entry name" value="Tscrpt_reg_AsnC/Lrp_C"/>
</dbReference>
<reference evidence="6 7" key="1">
    <citation type="submission" date="2024-09" db="EMBL/GenBank/DDBJ databases">
        <authorList>
            <person name="Sun Q."/>
            <person name="Mori K."/>
        </authorList>
    </citation>
    <scope>NUCLEOTIDE SEQUENCE [LARGE SCALE GENOMIC DNA]</scope>
    <source>
        <strain evidence="6 7">TBRC 1432</strain>
    </source>
</reference>
<dbReference type="EMBL" id="JBHLUD010000001">
    <property type="protein sequence ID" value="MFC0539921.1"/>
    <property type="molecule type" value="Genomic_DNA"/>
</dbReference>
<organism evidence="6 7">
    <name type="scientific">Kutzneria chonburiensis</name>
    <dbReference type="NCBI Taxonomy" id="1483604"/>
    <lineage>
        <taxon>Bacteria</taxon>
        <taxon>Bacillati</taxon>
        <taxon>Actinomycetota</taxon>
        <taxon>Actinomycetes</taxon>
        <taxon>Pseudonocardiales</taxon>
        <taxon>Pseudonocardiaceae</taxon>
        <taxon>Kutzneria</taxon>
    </lineage>
</organism>
<evidence type="ECO:0000259" key="5">
    <source>
        <dbReference type="Pfam" id="PF13404"/>
    </source>
</evidence>
<dbReference type="PANTHER" id="PTHR30154">
    <property type="entry name" value="LEUCINE-RESPONSIVE REGULATORY PROTEIN"/>
    <property type="match status" value="1"/>
</dbReference>
<gene>
    <name evidence="6" type="ORF">ACFFH7_00425</name>
</gene>
<dbReference type="Pfam" id="PF01037">
    <property type="entry name" value="AsnC_trans_reg"/>
    <property type="match status" value="1"/>
</dbReference>
<feature type="domain" description="HTH asnC-type" evidence="5">
    <location>
        <begin position="169"/>
        <end position="207"/>
    </location>
</feature>
<dbReference type="SUPFAM" id="SSF46785">
    <property type="entry name" value="Winged helix' DNA-binding domain"/>
    <property type="match status" value="1"/>
</dbReference>
<keyword evidence="3" id="KW-0804">Transcription</keyword>
<keyword evidence="1" id="KW-0805">Transcription regulation</keyword>
<dbReference type="SMART" id="SM00344">
    <property type="entry name" value="HTH_ASNC"/>
    <property type="match status" value="1"/>
</dbReference>
<dbReference type="Gene3D" id="1.10.10.10">
    <property type="entry name" value="Winged helix-like DNA-binding domain superfamily/Winged helix DNA-binding domain"/>
    <property type="match status" value="2"/>
</dbReference>
<dbReference type="SUPFAM" id="SSF54909">
    <property type="entry name" value="Dimeric alpha+beta barrel"/>
    <property type="match status" value="1"/>
</dbReference>
<accession>A0ABV6MJ41</accession>
<comment type="caution">
    <text evidence="6">The sequence shown here is derived from an EMBL/GenBank/DDBJ whole genome shotgun (WGS) entry which is preliminary data.</text>
</comment>
<dbReference type="InterPro" id="IPR036388">
    <property type="entry name" value="WH-like_DNA-bd_sf"/>
</dbReference>
<evidence type="ECO:0000259" key="4">
    <source>
        <dbReference type="Pfam" id="PF01037"/>
    </source>
</evidence>
<dbReference type="Pfam" id="PF13404">
    <property type="entry name" value="HTH_AsnC-type"/>
    <property type="match status" value="1"/>
</dbReference>
<evidence type="ECO:0000256" key="3">
    <source>
        <dbReference type="ARBA" id="ARBA00023163"/>
    </source>
</evidence>
<dbReference type="InterPro" id="IPR036390">
    <property type="entry name" value="WH_DNA-bd_sf"/>
</dbReference>
<name>A0ABV6MJ41_9PSEU</name>
<keyword evidence="2" id="KW-0238">DNA-binding</keyword>
<feature type="domain" description="Transcription regulator AsnC/Lrp ligand binding" evidence="4">
    <location>
        <begin position="233"/>
        <end position="289"/>
    </location>
</feature>
<protein>
    <submittedName>
        <fullName evidence="6">Lrp/AsnC family transcriptional regulator</fullName>
    </submittedName>
</protein>
<dbReference type="PANTHER" id="PTHR30154:SF34">
    <property type="entry name" value="TRANSCRIPTIONAL REGULATOR AZLB"/>
    <property type="match status" value="1"/>
</dbReference>
<keyword evidence="7" id="KW-1185">Reference proteome</keyword>
<dbReference type="InterPro" id="IPR000485">
    <property type="entry name" value="AsnC-type_HTH_dom"/>
</dbReference>
<dbReference type="Gene3D" id="3.30.70.920">
    <property type="match status" value="1"/>
</dbReference>
<dbReference type="InterPro" id="IPR019888">
    <property type="entry name" value="Tscrpt_reg_AsnC-like"/>
</dbReference>
<dbReference type="InterPro" id="IPR011008">
    <property type="entry name" value="Dimeric_a/b-barrel"/>
</dbReference>
<evidence type="ECO:0000256" key="2">
    <source>
        <dbReference type="ARBA" id="ARBA00023125"/>
    </source>
</evidence>
<evidence type="ECO:0000256" key="1">
    <source>
        <dbReference type="ARBA" id="ARBA00023015"/>
    </source>
</evidence>
<sequence>MRQILGETERRIVSVLLASPRASWRAVGLELGISERTVVRRALPLFQDGTLRATVVRNPMHFPGIVPMALRIRCAPNRIRAVAAVLARRPDTVAVDIIGGGDEICVQFMLAGAEARNLLLLRDLPATAAVESWTSYTMLRVFPTAFLWNGKPVKPPFPVGYQLPPTHHDIDEALIAALVADGRASYTDLALHADTSPVTARRRLDALVRGLSLRLAIEVDLGLLGIHGEALLWLNVAPGDLDATGEALSQHPLVRFAAATTGRANLLVAVAAADLPELYAFLTGGGLDGSVGTEVTPILTTVKRTGLIRAGS</sequence>
<evidence type="ECO:0000313" key="6">
    <source>
        <dbReference type="EMBL" id="MFC0539921.1"/>
    </source>
</evidence>
<evidence type="ECO:0000313" key="7">
    <source>
        <dbReference type="Proteomes" id="UP001589810"/>
    </source>
</evidence>
<dbReference type="Proteomes" id="UP001589810">
    <property type="component" value="Unassembled WGS sequence"/>
</dbReference>
<proteinExistence type="predicted"/>